<dbReference type="Pfam" id="PF00583">
    <property type="entry name" value="Acetyltransf_1"/>
    <property type="match status" value="1"/>
</dbReference>
<comment type="caution">
    <text evidence="2">The sequence shown here is derived from an EMBL/GenBank/DDBJ whole genome shotgun (WGS) entry which is preliminary data.</text>
</comment>
<reference evidence="2 3" key="1">
    <citation type="journal article" date="2014" name="BMC Genomics">
        <title>Comparison of environmental and isolate Sulfobacillus genomes reveals diverse carbon, sulfur, nitrogen, and hydrogen metabolisms.</title>
        <authorList>
            <person name="Justice N.B."/>
            <person name="Norman A."/>
            <person name="Brown C.T."/>
            <person name="Singh A."/>
            <person name="Thomas B.C."/>
            <person name="Banfield J.F."/>
        </authorList>
    </citation>
    <scope>NUCLEOTIDE SEQUENCE [LARGE SCALE GENOMIC DNA]</scope>
    <source>
        <strain evidence="2">AMDSBA4</strain>
    </source>
</reference>
<protein>
    <recommendedName>
        <fullName evidence="1">N-acetyltransferase domain-containing protein</fullName>
    </recommendedName>
</protein>
<proteinExistence type="predicted"/>
<evidence type="ECO:0000313" key="3">
    <source>
        <dbReference type="Proteomes" id="UP000242972"/>
    </source>
</evidence>
<evidence type="ECO:0000313" key="2">
    <source>
        <dbReference type="EMBL" id="PSR34914.1"/>
    </source>
</evidence>
<sequence length="221" mass="25077">MTNCHVHCTWLHINYAIEPKFPLAKDGDPMTINLNIKPLTRDLATDYLRFFDWDAFPVGAEWASCYCCFYHCSMSDSEWDERSGDLNRETVSALIDQGQHHGLLAYDNNRVIGWCHTAPRHTLGRLVQMLKDQGYDTSDEHVGSVICFVIAPPYRGRGVARQLLASCNRFMKDQGMTSIEAYPPKGNPRIAHYHGSQSMYLSSGYTTVAMLDEYTVMRAAL</sequence>
<accession>A0A2T2XK89</accession>
<dbReference type="AlphaFoldDB" id="A0A2T2XK89"/>
<evidence type="ECO:0000259" key="1">
    <source>
        <dbReference type="PROSITE" id="PS51186"/>
    </source>
</evidence>
<dbReference type="Gene3D" id="3.40.630.30">
    <property type="match status" value="1"/>
</dbReference>
<organism evidence="2 3">
    <name type="scientific">Sulfobacillus benefaciens</name>
    <dbReference type="NCBI Taxonomy" id="453960"/>
    <lineage>
        <taxon>Bacteria</taxon>
        <taxon>Bacillati</taxon>
        <taxon>Bacillota</taxon>
        <taxon>Clostridia</taxon>
        <taxon>Eubacteriales</taxon>
        <taxon>Clostridiales Family XVII. Incertae Sedis</taxon>
        <taxon>Sulfobacillus</taxon>
    </lineage>
</organism>
<feature type="domain" description="N-acetyltransferase" evidence="1">
    <location>
        <begin position="34"/>
        <end position="221"/>
    </location>
</feature>
<dbReference type="CDD" id="cd04301">
    <property type="entry name" value="NAT_SF"/>
    <property type="match status" value="1"/>
</dbReference>
<name>A0A2T2XK89_9FIRM</name>
<dbReference type="EMBL" id="PXYW01000005">
    <property type="protein sequence ID" value="PSR34914.1"/>
    <property type="molecule type" value="Genomic_DNA"/>
</dbReference>
<gene>
    <name evidence="2" type="ORF">C7B46_03100</name>
</gene>
<dbReference type="GO" id="GO:0016747">
    <property type="term" value="F:acyltransferase activity, transferring groups other than amino-acyl groups"/>
    <property type="evidence" value="ECO:0007669"/>
    <property type="project" value="InterPro"/>
</dbReference>
<dbReference type="Proteomes" id="UP000242972">
    <property type="component" value="Unassembled WGS sequence"/>
</dbReference>
<dbReference type="InterPro" id="IPR000182">
    <property type="entry name" value="GNAT_dom"/>
</dbReference>
<dbReference type="PROSITE" id="PS51186">
    <property type="entry name" value="GNAT"/>
    <property type="match status" value="1"/>
</dbReference>
<dbReference type="SUPFAM" id="SSF55729">
    <property type="entry name" value="Acyl-CoA N-acyltransferases (Nat)"/>
    <property type="match status" value="1"/>
</dbReference>
<dbReference type="InterPro" id="IPR016181">
    <property type="entry name" value="Acyl_CoA_acyltransferase"/>
</dbReference>